<protein>
    <recommendedName>
        <fullName evidence="2">Sm domain-containing protein</fullName>
    </recommendedName>
</protein>
<dbReference type="OrthoDB" id="368909at2759"/>
<dbReference type="SMART" id="SM00651">
    <property type="entry name" value="Sm"/>
    <property type="match status" value="1"/>
</dbReference>
<dbReference type="InterPro" id="IPR010920">
    <property type="entry name" value="LSM_dom_sf"/>
</dbReference>
<feature type="compositionally biased region" description="Basic and acidic residues" evidence="1">
    <location>
        <begin position="527"/>
        <end position="540"/>
    </location>
</feature>
<keyword evidence="4" id="KW-1185">Reference proteome</keyword>
<feature type="compositionally biased region" description="Low complexity" evidence="1">
    <location>
        <begin position="160"/>
        <end position="170"/>
    </location>
</feature>
<feature type="compositionally biased region" description="Basic and acidic residues" evidence="1">
    <location>
        <begin position="1023"/>
        <end position="1032"/>
    </location>
</feature>
<dbReference type="InterPro" id="IPR001163">
    <property type="entry name" value="Sm_dom_euk/arc"/>
</dbReference>
<feature type="compositionally biased region" description="Low complexity" evidence="1">
    <location>
        <begin position="31"/>
        <end position="41"/>
    </location>
</feature>
<dbReference type="GO" id="GO:0031417">
    <property type="term" value="C:NatC complex"/>
    <property type="evidence" value="ECO:0007669"/>
    <property type="project" value="InterPro"/>
</dbReference>
<feature type="compositionally biased region" description="Acidic residues" evidence="1">
    <location>
        <begin position="1159"/>
        <end position="1170"/>
    </location>
</feature>
<dbReference type="Proteomes" id="UP000308730">
    <property type="component" value="Unassembled WGS sequence"/>
</dbReference>
<dbReference type="PANTHER" id="PTHR10701">
    <property type="entry name" value="SMALL NUCLEAR RIBONUCLEOPROTEIN-ASSOCIATED PROTEIN B AND N"/>
    <property type="match status" value="1"/>
</dbReference>
<dbReference type="InterPro" id="IPR050914">
    <property type="entry name" value="snRNP_SmB/NAA38-like"/>
</dbReference>
<dbReference type="SUPFAM" id="SSF50182">
    <property type="entry name" value="Sm-like ribonucleoproteins"/>
    <property type="match status" value="1"/>
</dbReference>
<dbReference type="EMBL" id="SGPM01000004">
    <property type="protein sequence ID" value="THH33596.1"/>
    <property type="molecule type" value="Genomic_DNA"/>
</dbReference>
<feature type="compositionally biased region" description="Basic residues" evidence="1">
    <location>
        <begin position="254"/>
        <end position="269"/>
    </location>
</feature>
<feature type="region of interest" description="Disordered" evidence="1">
    <location>
        <begin position="342"/>
        <end position="377"/>
    </location>
</feature>
<feature type="compositionally biased region" description="Polar residues" evidence="1">
    <location>
        <begin position="891"/>
        <end position="910"/>
    </location>
</feature>
<feature type="compositionally biased region" description="Basic and acidic residues" evidence="1">
    <location>
        <begin position="85"/>
        <end position="95"/>
    </location>
</feature>
<name>A0A4S4N3K4_9APHY</name>
<feature type="compositionally biased region" description="Basic and acidic residues" evidence="1">
    <location>
        <begin position="1043"/>
        <end position="1055"/>
    </location>
</feature>
<feature type="region of interest" description="Disordered" evidence="1">
    <location>
        <begin position="19"/>
        <end position="280"/>
    </location>
</feature>
<dbReference type="Pfam" id="PF01423">
    <property type="entry name" value="LSM"/>
    <property type="match status" value="1"/>
</dbReference>
<reference evidence="3 4" key="1">
    <citation type="submission" date="2019-02" db="EMBL/GenBank/DDBJ databases">
        <title>Genome sequencing of the rare red list fungi Antrodiella citrinella (Flaviporus citrinellus).</title>
        <authorList>
            <person name="Buettner E."/>
            <person name="Kellner H."/>
        </authorList>
    </citation>
    <scope>NUCLEOTIDE SEQUENCE [LARGE SCALE GENOMIC DNA]</scope>
    <source>
        <strain evidence="3 4">DSM 108506</strain>
    </source>
</reference>
<organism evidence="3 4">
    <name type="scientific">Antrodiella citrinella</name>
    <dbReference type="NCBI Taxonomy" id="2447956"/>
    <lineage>
        <taxon>Eukaryota</taxon>
        <taxon>Fungi</taxon>
        <taxon>Dikarya</taxon>
        <taxon>Basidiomycota</taxon>
        <taxon>Agaricomycotina</taxon>
        <taxon>Agaricomycetes</taxon>
        <taxon>Polyporales</taxon>
        <taxon>Steccherinaceae</taxon>
        <taxon>Antrodiella</taxon>
    </lineage>
</organism>
<evidence type="ECO:0000259" key="2">
    <source>
        <dbReference type="SMART" id="SM00651"/>
    </source>
</evidence>
<comment type="caution">
    <text evidence="3">The sequence shown here is derived from an EMBL/GenBank/DDBJ whole genome shotgun (WGS) entry which is preliminary data.</text>
</comment>
<feature type="compositionally biased region" description="Low complexity" evidence="1">
    <location>
        <begin position="226"/>
        <end position="235"/>
    </location>
</feature>
<feature type="compositionally biased region" description="Acidic residues" evidence="1">
    <location>
        <begin position="1085"/>
        <end position="1097"/>
    </location>
</feature>
<feature type="domain" description="Sm" evidence="2">
    <location>
        <begin position="1254"/>
        <end position="1325"/>
    </location>
</feature>
<feature type="compositionally biased region" description="Basic and acidic residues" evidence="1">
    <location>
        <begin position="134"/>
        <end position="150"/>
    </location>
</feature>
<proteinExistence type="predicted"/>
<accession>A0A4S4N3K4</accession>
<feature type="region of interest" description="Disordered" evidence="1">
    <location>
        <begin position="574"/>
        <end position="674"/>
    </location>
</feature>
<feature type="compositionally biased region" description="Polar residues" evidence="1">
    <location>
        <begin position="1145"/>
        <end position="1154"/>
    </location>
</feature>
<feature type="compositionally biased region" description="Acidic residues" evidence="1">
    <location>
        <begin position="578"/>
        <end position="590"/>
    </location>
</feature>
<evidence type="ECO:0000256" key="1">
    <source>
        <dbReference type="SAM" id="MobiDB-lite"/>
    </source>
</evidence>
<dbReference type="InterPro" id="IPR018564">
    <property type="entry name" value="Repl_chkpnt_MRC1_dom"/>
</dbReference>
<dbReference type="CDD" id="cd06168">
    <property type="entry name" value="LSMD1"/>
    <property type="match status" value="1"/>
</dbReference>
<evidence type="ECO:0000313" key="4">
    <source>
        <dbReference type="Proteomes" id="UP000308730"/>
    </source>
</evidence>
<feature type="region of interest" description="Disordered" evidence="1">
    <location>
        <begin position="527"/>
        <end position="562"/>
    </location>
</feature>
<evidence type="ECO:0000313" key="3">
    <source>
        <dbReference type="EMBL" id="THH33596.1"/>
    </source>
</evidence>
<dbReference type="PANTHER" id="PTHR10701:SF5">
    <property type="entry name" value="N-ALPHA-ACETYLTRANSFERASE 38, NATC AUXILIARY SUBUNIT"/>
    <property type="match status" value="1"/>
</dbReference>
<dbReference type="InterPro" id="IPR034110">
    <property type="entry name" value="LSMD1_Sm"/>
</dbReference>
<feature type="compositionally biased region" description="Basic and acidic residues" evidence="1">
    <location>
        <begin position="270"/>
        <end position="280"/>
    </location>
</feature>
<feature type="compositionally biased region" description="Acidic residues" evidence="1">
    <location>
        <begin position="1013"/>
        <end position="1022"/>
    </location>
</feature>
<feature type="compositionally biased region" description="Basic and acidic residues" evidence="1">
    <location>
        <begin position="1001"/>
        <end position="1012"/>
    </location>
</feature>
<dbReference type="Gene3D" id="2.30.30.100">
    <property type="match status" value="1"/>
</dbReference>
<sequence>MSDSSHVIQRARVTYGRRTRDIDADLSLADTSVVSTGSSVEEPPESDGVDTSTFMDGLAEDEDSPLRVHDDSDTQDPAGTGKFEFGWRKELRKMDDSDDEDVQVSVRATAAGVANDKGKSRSFSEEVEEELDSDHDGHCPLRPGPEHAESSRPTFITEVSSPERASAVPRRAARSRRTIRSDTEEEREPSSPQTPARDLHHLNTPQRHSSPTPPTSTETAPRKGKAAAAKTAPPRFVSPDDGSEEDRPRPSKERNKRSKKVKEKRIKAPTKKEREETEKATARIKAAQAADVPRAQTKIMAIGRLFQLFPDQNLQSLAHSVIPSSDPIESFSSSPRATAFFNPRPSPPAASVHLPRTVSLPSAPSGSREFPAKLEDSDDELPDLANAIKQREEENEARKRSARMAELVQRKQRLLEQQQQRQVVDESSDDGDIIVTNDMHTIAQDESEQRRRQRLHGQYITKNQRELSKVRPIAARAVKFEEPGESSLQIAAVGAFGTPAKKKRGKGDARQLKPAELNEILRRKMTTEAQKVTEEKERVWRSMGGHVSGRPNPQGQAKASEARIQLLQRGLRNIEQDQGQEDVQLSDESDQEWRPDDEQTREDEDAIMVTGVEKEVDGAASVDEGEGDEDAIMLAPKHRARARIVAVTDSDDEENIAPRGSSEENAENETDKENNATLMFDQGEDKENTSIHFSPTPPSPPLGLFQDSRIGRTLSLSSDFGDHGPLRDIAKDDDPFLTPSARMPPPGALSLDLGLEEQVADPENPFCLKPAPILDAGFSQLFEASAGSSSKIKSFSQFITPAKGTGGLKDLRKPGGLVLPLSFNPSLQPALEVTDSVRKKADNIFEKEQEYMAGDEEPAGASEPQMFVNENGFLTQTRPSNMDVARLMSSTQSTRIGVSPSILDSIQSRATQRRPLGEIELDIPGNEKRPGGGRLKRRRASPDRDGGYSSSGGSPSPSPIKRPIESVFAQMKEARNPLKKPKFRRSDFVNDQAQESDEEEHFGFGERLQKQDQDDDDEDNAEELQKLRKEMVDDAAMDETTLNEEKVLEKHRQQVEADDAVEMKIAQDAATGKLRVKQRSRGVGYEDDEDSDEDEENEARRYKMMRRHRELGDADTLVALGKDKESAPFVESYQKDLDDDNQEFSYLNESQQPTLVEKDEGDEDEDEEEDRQVTMAELRKELQGAAQGRTTVDAPDPQDLSWLDQGDDDMVVDDTVAVKEVTKVRTGSRSSGRAEWDLERPLLRRGDADTPALAQVKQLLHKSLRITIDDGRIFLGTFAGTDKQLNILLINADEFRLSPLEHANPNGRFVGLVMVPRRMIVRVEAPLTADGGGERDMYA</sequence>
<feature type="region of interest" description="Disordered" evidence="1">
    <location>
        <begin position="891"/>
        <end position="1101"/>
    </location>
</feature>
<feature type="region of interest" description="Disordered" evidence="1">
    <location>
        <begin position="1145"/>
        <end position="1173"/>
    </location>
</feature>
<dbReference type="Pfam" id="PF09444">
    <property type="entry name" value="MRC1"/>
    <property type="match status" value="1"/>
</dbReference>
<gene>
    <name evidence="3" type="ORF">EUX98_g570</name>
</gene>